<dbReference type="Pfam" id="PF08241">
    <property type="entry name" value="Methyltransf_11"/>
    <property type="match status" value="1"/>
</dbReference>
<evidence type="ECO:0000256" key="1">
    <source>
        <dbReference type="ARBA" id="ARBA00008361"/>
    </source>
</evidence>
<keyword evidence="2 5" id="KW-0489">Methyltransferase</keyword>
<dbReference type="InterPro" id="IPR029063">
    <property type="entry name" value="SAM-dependent_MTases_sf"/>
</dbReference>
<feature type="domain" description="Methyltransferase type 11" evidence="4">
    <location>
        <begin position="53"/>
        <end position="142"/>
    </location>
</feature>
<dbReference type="InterPro" id="IPR020596">
    <property type="entry name" value="rRNA_Ade_Mease_Trfase_CS"/>
</dbReference>
<dbReference type="GO" id="GO:0008168">
    <property type="term" value="F:methyltransferase activity"/>
    <property type="evidence" value="ECO:0007669"/>
    <property type="project" value="UniProtKB-KW"/>
</dbReference>
<dbReference type="SUPFAM" id="SSF53335">
    <property type="entry name" value="S-adenosyl-L-methionine-dependent methyltransferases"/>
    <property type="match status" value="1"/>
</dbReference>
<keyword evidence="3" id="KW-0808">Transferase</keyword>
<evidence type="ECO:0000313" key="6">
    <source>
        <dbReference type="Proteomes" id="UP001206206"/>
    </source>
</evidence>
<organism evidence="5 6">
    <name type="scientific">Streptantibioticus rubrisoli</name>
    <dbReference type="NCBI Taxonomy" id="1387313"/>
    <lineage>
        <taxon>Bacteria</taxon>
        <taxon>Bacillati</taxon>
        <taxon>Actinomycetota</taxon>
        <taxon>Actinomycetes</taxon>
        <taxon>Kitasatosporales</taxon>
        <taxon>Streptomycetaceae</taxon>
        <taxon>Streptantibioticus</taxon>
    </lineage>
</organism>
<evidence type="ECO:0000256" key="3">
    <source>
        <dbReference type="ARBA" id="ARBA00022679"/>
    </source>
</evidence>
<sequence>MTDDAQDQNLHARRASSFGEHASAYAEHRPDYPRAAVEWAVEPVADRLGLRVLDLGAGTGKLTEVLLRCGLEVTAVEPDAGMLAELRRRTPQVDARQGTAEAIPAPDASFDAVLVGQAFHWFDHDRALPEIARVLRPGGVLAALWNRDDDRVEWIAGLQKVARGEASSAKGYNQRKLPAHPAFGGWELAEFPHAHRRTADSLTATIGTHSHTLVVPPGERAALLGRVREYLASRPETASGEFDLPMVTLTVRCARSR</sequence>
<dbReference type="GO" id="GO:0032259">
    <property type="term" value="P:methylation"/>
    <property type="evidence" value="ECO:0007669"/>
    <property type="project" value="UniProtKB-KW"/>
</dbReference>
<dbReference type="PROSITE" id="PS01131">
    <property type="entry name" value="RRNA_A_DIMETH"/>
    <property type="match status" value="1"/>
</dbReference>
<comment type="similarity">
    <text evidence="1">Belongs to the methyltransferase superfamily.</text>
</comment>
<reference evidence="5 6" key="1">
    <citation type="submission" date="2022-06" db="EMBL/GenBank/DDBJ databases">
        <title>Draft genome sequence of type strain Streptomyces rubrisoli DSM 42083.</title>
        <authorList>
            <person name="Duangmal K."/>
            <person name="Klaysubun C."/>
        </authorList>
    </citation>
    <scope>NUCLEOTIDE SEQUENCE [LARGE SCALE GENOMIC DNA]</scope>
    <source>
        <strain evidence="5 6">DSM 42083</strain>
    </source>
</reference>
<dbReference type="PANTHER" id="PTHR44942">
    <property type="entry name" value="METHYLTRANSF_11 DOMAIN-CONTAINING PROTEIN"/>
    <property type="match status" value="1"/>
</dbReference>
<comment type="caution">
    <text evidence="5">The sequence shown here is derived from an EMBL/GenBank/DDBJ whole genome shotgun (WGS) entry which is preliminary data.</text>
</comment>
<dbReference type="CDD" id="cd02440">
    <property type="entry name" value="AdoMet_MTases"/>
    <property type="match status" value="1"/>
</dbReference>
<name>A0ABT1PL26_9ACTN</name>
<dbReference type="PANTHER" id="PTHR44942:SF4">
    <property type="entry name" value="METHYLTRANSFERASE TYPE 11 DOMAIN-CONTAINING PROTEIN"/>
    <property type="match status" value="1"/>
</dbReference>
<keyword evidence="6" id="KW-1185">Reference proteome</keyword>
<evidence type="ECO:0000256" key="2">
    <source>
        <dbReference type="ARBA" id="ARBA00022603"/>
    </source>
</evidence>
<accession>A0ABT1PL26</accession>
<evidence type="ECO:0000259" key="4">
    <source>
        <dbReference type="Pfam" id="PF08241"/>
    </source>
</evidence>
<protein>
    <submittedName>
        <fullName evidence="5">Class I SAM-dependent methyltransferase</fullName>
    </submittedName>
</protein>
<dbReference type="EMBL" id="JANFNH010000034">
    <property type="protein sequence ID" value="MCQ4044938.1"/>
    <property type="molecule type" value="Genomic_DNA"/>
</dbReference>
<proteinExistence type="inferred from homology"/>
<dbReference type="Proteomes" id="UP001206206">
    <property type="component" value="Unassembled WGS sequence"/>
</dbReference>
<evidence type="ECO:0000313" key="5">
    <source>
        <dbReference type="EMBL" id="MCQ4044938.1"/>
    </source>
</evidence>
<dbReference type="InterPro" id="IPR051052">
    <property type="entry name" value="Diverse_substrate_MTase"/>
</dbReference>
<dbReference type="Gene3D" id="3.40.50.150">
    <property type="entry name" value="Vaccinia Virus protein VP39"/>
    <property type="match status" value="1"/>
</dbReference>
<dbReference type="InterPro" id="IPR013216">
    <property type="entry name" value="Methyltransf_11"/>
</dbReference>
<dbReference type="RefSeq" id="WP_255931037.1">
    <property type="nucleotide sequence ID" value="NZ_JANFNH010000034.1"/>
</dbReference>
<gene>
    <name evidence="5" type="ORF">NON19_23620</name>
</gene>